<protein>
    <recommendedName>
        <fullName evidence="3">Polysaccharide biosynthesis protein C-terminal domain-containing protein</fullName>
    </recommendedName>
</protein>
<gene>
    <name evidence="2" type="ORF">METZ01_LOCUS414314</name>
</gene>
<sequence length="195" mass="21975">MTGFFNDYWGKLEKVKELAHIGSSEIIGRGISAIFWFYIASQVGPEIFGQLSFILGIVSFADAFSSIGTQNSVTVYAAKKIHVVSPLYIISIIIGSISTIILAIVFNRIDFVPLILGYILSNFAIGYLLGKRFSKKFFKFSLIQKILTVVFGIATFYIFGYEWILFGVGLSFLIFIFPIRQMISENNFNFKELIP</sequence>
<feature type="transmembrane region" description="Helical" evidence="1">
    <location>
        <begin position="87"/>
        <end position="105"/>
    </location>
</feature>
<feature type="transmembrane region" description="Helical" evidence="1">
    <location>
        <begin position="111"/>
        <end position="130"/>
    </location>
</feature>
<dbReference type="EMBL" id="UINC01161968">
    <property type="protein sequence ID" value="SVD61460.1"/>
    <property type="molecule type" value="Genomic_DNA"/>
</dbReference>
<evidence type="ECO:0000313" key="2">
    <source>
        <dbReference type="EMBL" id="SVD61460.1"/>
    </source>
</evidence>
<feature type="non-terminal residue" evidence="2">
    <location>
        <position position="195"/>
    </location>
</feature>
<organism evidence="2">
    <name type="scientific">marine metagenome</name>
    <dbReference type="NCBI Taxonomy" id="408172"/>
    <lineage>
        <taxon>unclassified sequences</taxon>
        <taxon>metagenomes</taxon>
        <taxon>ecological metagenomes</taxon>
    </lineage>
</organism>
<dbReference type="AlphaFoldDB" id="A0A382WS95"/>
<keyword evidence="1" id="KW-0812">Transmembrane</keyword>
<evidence type="ECO:0000256" key="1">
    <source>
        <dbReference type="SAM" id="Phobius"/>
    </source>
</evidence>
<accession>A0A382WS95</accession>
<reference evidence="2" key="1">
    <citation type="submission" date="2018-05" db="EMBL/GenBank/DDBJ databases">
        <authorList>
            <person name="Lanie J.A."/>
            <person name="Ng W.-L."/>
            <person name="Kazmierczak K.M."/>
            <person name="Andrzejewski T.M."/>
            <person name="Davidsen T.M."/>
            <person name="Wayne K.J."/>
            <person name="Tettelin H."/>
            <person name="Glass J.I."/>
            <person name="Rusch D."/>
            <person name="Podicherti R."/>
            <person name="Tsui H.-C.T."/>
            <person name="Winkler M.E."/>
        </authorList>
    </citation>
    <scope>NUCLEOTIDE SEQUENCE</scope>
</reference>
<keyword evidence="1" id="KW-0472">Membrane</keyword>
<feature type="transmembrane region" description="Helical" evidence="1">
    <location>
        <begin position="142"/>
        <end position="159"/>
    </location>
</feature>
<evidence type="ECO:0008006" key="3">
    <source>
        <dbReference type="Google" id="ProtNLM"/>
    </source>
</evidence>
<feature type="transmembrane region" description="Helical" evidence="1">
    <location>
        <begin position="165"/>
        <end position="183"/>
    </location>
</feature>
<name>A0A382WS95_9ZZZZ</name>
<proteinExistence type="predicted"/>
<keyword evidence="1" id="KW-1133">Transmembrane helix</keyword>